<protein>
    <submittedName>
        <fullName evidence="2">Uncharacterized protein</fullName>
    </submittedName>
</protein>
<reference evidence="2 3" key="1">
    <citation type="journal article" date="2018" name="Sci. Rep.">
        <title>Genomic signatures of local adaptation to the degree of environmental predictability in rotifers.</title>
        <authorList>
            <person name="Franch-Gras L."/>
            <person name="Hahn C."/>
            <person name="Garcia-Roger E.M."/>
            <person name="Carmona M.J."/>
            <person name="Serra M."/>
            <person name="Gomez A."/>
        </authorList>
    </citation>
    <scope>NUCLEOTIDE SEQUENCE [LARGE SCALE GENOMIC DNA]</scope>
    <source>
        <strain evidence="2">HYR1</strain>
    </source>
</reference>
<keyword evidence="3" id="KW-1185">Reference proteome</keyword>
<dbReference type="Proteomes" id="UP000276133">
    <property type="component" value="Unassembled WGS sequence"/>
</dbReference>
<dbReference type="AlphaFoldDB" id="A0A3M7S484"/>
<feature type="chain" id="PRO_5018055818" evidence="1">
    <location>
        <begin position="20"/>
        <end position="94"/>
    </location>
</feature>
<proteinExistence type="predicted"/>
<gene>
    <name evidence="2" type="ORF">BpHYR1_041126</name>
</gene>
<keyword evidence="1" id="KW-0732">Signal</keyword>
<evidence type="ECO:0000313" key="3">
    <source>
        <dbReference type="Proteomes" id="UP000276133"/>
    </source>
</evidence>
<comment type="caution">
    <text evidence="2">The sequence shown here is derived from an EMBL/GenBank/DDBJ whole genome shotgun (WGS) entry which is preliminary data.</text>
</comment>
<accession>A0A3M7S484</accession>
<feature type="signal peptide" evidence="1">
    <location>
        <begin position="1"/>
        <end position="19"/>
    </location>
</feature>
<evidence type="ECO:0000313" key="2">
    <source>
        <dbReference type="EMBL" id="RNA30417.1"/>
    </source>
</evidence>
<organism evidence="2 3">
    <name type="scientific">Brachionus plicatilis</name>
    <name type="common">Marine rotifer</name>
    <name type="synonym">Brachionus muelleri</name>
    <dbReference type="NCBI Taxonomy" id="10195"/>
    <lineage>
        <taxon>Eukaryota</taxon>
        <taxon>Metazoa</taxon>
        <taxon>Spiralia</taxon>
        <taxon>Gnathifera</taxon>
        <taxon>Rotifera</taxon>
        <taxon>Eurotatoria</taxon>
        <taxon>Monogononta</taxon>
        <taxon>Pseudotrocha</taxon>
        <taxon>Ploima</taxon>
        <taxon>Brachionidae</taxon>
        <taxon>Brachionus</taxon>
    </lineage>
</organism>
<dbReference type="EMBL" id="REGN01002089">
    <property type="protein sequence ID" value="RNA30417.1"/>
    <property type="molecule type" value="Genomic_DNA"/>
</dbReference>
<name>A0A3M7S484_BRAPC</name>
<evidence type="ECO:0000256" key="1">
    <source>
        <dbReference type="SAM" id="SignalP"/>
    </source>
</evidence>
<sequence>MLTLTWSPIFSAPTTLVSSLNLIPCLVKIRWNCLATSAPPMLGRNSIHVTWEPRRLQTEPNSKPITPPPISTIDFGTCFKDRAPVELTMVSSSI</sequence>